<dbReference type="InterPro" id="IPR005637">
    <property type="entry name" value="TAP_C_dom"/>
</dbReference>
<dbReference type="Proteomes" id="UP000515158">
    <property type="component" value="Unplaced"/>
</dbReference>
<dbReference type="AlphaFoldDB" id="A0A6P8Y8N3"/>
<keyword evidence="3" id="KW-0813">Transport</keyword>
<dbReference type="InterPro" id="IPR012677">
    <property type="entry name" value="Nucleotide-bd_a/b_plait_sf"/>
</dbReference>
<dbReference type="PANTHER" id="PTHR10662">
    <property type="entry name" value="NUCLEAR RNA EXPORT FACTOR"/>
    <property type="match status" value="1"/>
</dbReference>
<dbReference type="Gene3D" id="3.80.10.10">
    <property type="entry name" value="Ribonuclease Inhibitor"/>
    <property type="match status" value="1"/>
</dbReference>
<evidence type="ECO:0000256" key="5">
    <source>
        <dbReference type="ARBA" id="ARBA00022737"/>
    </source>
</evidence>
<dbReference type="Pfam" id="PF24048">
    <property type="entry name" value="LRR_NXF1-5"/>
    <property type="match status" value="1"/>
</dbReference>
<dbReference type="InterPro" id="IPR018222">
    <property type="entry name" value="Nuclear_transport_factor_2_euk"/>
</dbReference>
<reference evidence="12" key="1">
    <citation type="submission" date="2025-08" db="UniProtKB">
        <authorList>
            <consortium name="RefSeq"/>
        </authorList>
    </citation>
    <scope>IDENTIFICATION</scope>
    <source>
        <tissue evidence="12">Total insect</tissue>
    </source>
</reference>
<dbReference type="Gene3D" id="1.10.8.10">
    <property type="entry name" value="DNA helicase RuvA subunit, C-terminal domain"/>
    <property type="match status" value="1"/>
</dbReference>
<organism evidence="12">
    <name type="scientific">Thrips palmi</name>
    <name type="common">Melon thrips</name>
    <dbReference type="NCBI Taxonomy" id="161013"/>
    <lineage>
        <taxon>Eukaryota</taxon>
        <taxon>Metazoa</taxon>
        <taxon>Ecdysozoa</taxon>
        <taxon>Arthropoda</taxon>
        <taxon>Hexapoda</taxon>
        <taxon>Insecta</taxon>
        <taxon>Pterygota</taxon>
        <taxon>Neoptera</taxon>
        <taxon>Paraneoptera</taxon>
        <taxon>Thysanoptera</taxon>
        <taxon>Terebrantia</taxon>
        <taxon>Thripoidea</taxon>
        <taxon>Thripidae</taxon>
        <taxon>Thrips</taxon>
    </lineage>
</organism>
<name>A0A6P8Y8N3_THRPL</name>
<evidence type="ECO:0000256" key="7">
    <source>
        <dbReference type="ARBA" id="ARBA00023242"/>
    </source>
</evidence>
<dbReference type="InterPro" id="IPR032710">
    <property type="entry name" value="NTF2-like_dom_sf"/>
</dbReference>
<keyword evidence="5" id="KW-0677">Repeat</keyword>
<proteinExistence type="inferred from homology"/>
<evidence type="ECO:0000256" key="6">
    <source>
        <dbReference type="ARBA" id="ARBA00022816"/>
    </source>
</evidence>
<protein>
    <submittedName>
        <fullName evidence="12">Nuclear RNA export factor 2-like</fullName>
    </submittedName>
</protein>
<dbReference type="Gene3D" id="3.30.70.330">
    <property type="match status" value="1"/>
</dbReference>
<dbReference type="PROSITE" id="PS50177">
    <property type="entry name" value="NTF2_DOMAIN"/>
    <property type="match status" value="1"/>
</dbReference>
<dbReference type="OrthoDB" id="25872at2759"/>
<feature type="domain" description="TAP-C" evidence="10">
    <location>
        <begin position="661"/>
        <end position="716"/>
    </location>
</feature>
<keyword evidence="4" id="KW-0433">Leucine-rich repeat</keyword>
<dbReference type="GO" id="GO:0016973">
    <property type="term" value="P:poly(A)+ mRNA export from nucleus"/>
    <property type="evidence" value="ECO:0007669"/>
    <property type="project" value="TreeGrafter"/>
</dbReference>
<dbReference type="SUPFAM" id="SSF54427">
    <property type="entry name" value="NTF2-like"/>
    <property type="match status" value="1"/>
</dbReference>
<feature type="region of interest" description="Disordered" evidence="8">
    <location>
        <begin position="77"/>
        <end position="135"/>
    </location>
</feature>
<dbReference type="PANTHER" id="PTHR10662:SF22">
    <property type="entry name" value="NUCLEAR RNA EXPORT FACTOR 1"/>
    <property type="match status" value="1"/>
</dbReference>
<dbReference type="KEGG" id="tpal:117640244"/>
<evidence type="ECO:0000259" key="10">
    <source>
        <dbReference type="PROSITE" id="PS51281"/>
    </source>
</evidence>
<dbReference type="InterPro" id="IPR032675">
    <property type="entry name" value="LRR_dom_sf"/>
</dbReference>
<dbReference type="InParanoid" id="A0A6P8Y8N3"/>
<dbReference type="RefSeq" id="XP_034232476.1">
    <property type="nucleotide sequence ID" value="XM_034376585.1"/>
</dbReference>
<dbReference type="SUPFAM" id="SSF52058">
    <property type="entry name" value="L domain-like"/>
    <property type="match status" value="1"/>
</dbReference>
<dbReference type="SMART" id="SM00804">
    <property type="entry name" value="TAP_C"/>
    <property type="match status" value="1"/>
</dbReference>
<dbReference type="GO" id="GO:0003723">
    <property type="term" value="F:RNA binding"/>
    <property type="evidence" value="ECO:0007669"/>
    <property type="project" value="TreeGrafter"/>
</dbReference>
<evidence type="ECO:0000256" key="4">
    <source>
        <dbReference type="ARBA" id="ARBA00022614"/>
    </source>
</evidence>
<dbReference type="InterPro" id="IPR009060">
    <property type="entry name" value="UBA-like_sf"/>
</dbReference>
<dbReference type="SUPFAM" id="SSF54928">
    <property type="entry name" value="RNA-binding domain, RBD"/>
    <property type="match status" value="1"/>
</dbReference>
<dbReference type="FunCoup" id="A0A6P8Y8N3">
    <property type="interactions" value="23"/>
</dbReference>
<dbReference type="GO" id="GO:0005634">
    <property type="term" value="C:nucleus"/>
    <property type="evidence" value="ECO:0007669"/>
    <property type="project" value="UniProtKB-SubCell"/>
</dbReference>
<gene>
    <name evidence="12" type="primary">LOC117640244</name>
</gene>
<evidence type="ECO:0000313" key="12">
    <source>
        <dbReference type="RefSeq" id="XP_034232476.1"/>
    </source>
</evidence>
<dbReference type="InterPro" id="IPR035979">
    <property type="entry name" value="RBD_domain_sf"/>
</dbReference>
<keyword evidence="6" id="KW-0509">mRNA transport</keyword>
<dbReference type="Pfam" id="PF22602">
    <property type="entry name" value="NXF_NTF2"/>
    <property type="match status" value="1"/>
</dbReference>
<feature type="compositionally biased region" description="Polar residues" evidence="8">
    <location>
        <begin position="100"/>
        <end position="135"/>
    </location>
</feature>
<evidence type="ECO:0000256" key="1">
    <source>
        <dbReference type="ARBA" id="ARBA00004123"/>
    </source>
</evidence>
<comment type="subcellular location">
    <subcellularLocation>
        <location evidence="1">Nucleus</location>
    </subcellularLocation>
</comment>
<dbReference type="InterPro" id="IPR030217">
    <property type="entry name" value="NXF_fam"/>
</dbReference>
<evidence type="ECO:0000313" key="11">
    <source>
        <dbReference type="Proteomes" id="UP000515158"/>
    </source>
</evidence>
<dbReference type="Pfam" id="PF03943">
    <property type="entry name" value="TAP_C"/>
    <property type="match status" value="1"/>
</dbReference>
<evidence type="ECO:0000256" key="2">
    <source>
        <dbReference type="ARBA" id="ARBA00009285"/>
    </source>
</evidence>
<dbReference type="InterPro" id="IPR002075">
    <property type="entry name" value="NTF2_dom"/>
</dbReference>
<keyword evidence="11" id="KW-1185">Reference proteome</keyword>
<sequence>MSGYWSPAMLNQAMQTAGNPYTPQADINSTLAAFGNNFDTARALLAASIPPPSGAFITNNPPPTTVVKTTSKITLPDSYIRGKRSKKDQSPASLEKASFGSDSSTASQGVNTLPSLSQATGNHRYNTDTSGGSTVNLLPTSTQPQIPTFDVLSKTDFQVPEETTPVFSTEIGMGKEYPVAKEQPTQSILLEPTNTRNKLFPHGAFRILHDNDHWHKFIISGPVADNKEKILKRILELSDPTLLLPVMYQEEGDAAVFYARNCGSAIDRLCRNNHLIFEIDGQKYILRILLQCAPVNRLKLNALGILRKVLEKRFNSSDRCLDLSNFEHDPDLASTLYCPLSQPSLLHYVLTTAINIPINFYTLRLSYNGIRILKIDVLFKASYLRTLDLSHNELLYQKDVKDLKELGQVTRLILDGNPLCADFRTPEEYINKMKLLMPQLKSLDSASLFPGSISVPRVKNFLCSKEGHQMVDQFLKHFFDRYDWKDRRCLDGLYHNNALFSLTCVHLAGQSTSDGCSLTWYTTYNHNLAKLSDYSKVEKNMYHGPDEILELFSCLPPTEHDPYSFSVDLVHYNDIAAVISVSGIFREQPSLPPEPDQMRSFRRVFVLRCTAPNEWQITNEQLHLSNPTTEQAEASFKIRRPPVEAPVAAWLVQDAQLLSDTEKEQMACIMTQLTTLNKEWATRFLIESHWYVREALISFVNKFEAKALPEDAFTKDQ</sequence>
<dbReference type="Gene3D" id="3.10.450.50">
    <property type="match status" value="1"/>
</dbReference>
<accession>A0A6P8Y8N3</accession>
<evidence type="ECO:0000259" key="9">
    <source>
        <dbReference type="PROSITE" id="PS50177"/>
    </source>
</evidence>
<keyword evidence="7" id="KW-0539">Nucleus</keyword>
<dbReference type="GeneID" id="117640244"/>
<dbReference type="InterPro" id="IPR057125">
    <property type="entry name" value="NXF1/2/3/5-like_LRR"/>
</dbReference>
<evidence type="ECO:0000256" key="8">
    <source>
        <dbReference type="SAM" id="MobiDB-lite"/>
    </source>
</evidence>
<evidence type="ECO:0000256" key="3">
    <source>
        <dbReference type="ARBA" id="ARBA00022448"/>
    </source>
</evidence>
<dbReference type="PROSITE" id="PS51281">
    <property type="entry name" value="TAP_C"/>
    <property type="match status" value="1"/>
</dbReference>
<comment type="similarity">
    <text evidence="2">Belongs to the NXF family.</text>
</comment>
<feature type="domain" description="NTF2" evidence="9">
    <location>
        <begin position="470"/>
        <end position="624"/>
    </location>
</feature>
<dbReference type="SUPFAM" id="SSF46934">
    <property type="entry name" value="UBA-like"/>
    <property type="match status" value="1"/>
</dbReference>